<dbReference type="Pfam" id="PF09339">
    <property type="entry name" value="HTH_IclR"/>
    <property type="match status" value="2"/>
</dbReference>
<dbReference type="InterPro" id="IPR014757">
    <property type="entry name" value="Tscrpt_reg_IclR_C"/>
</dbReference>
<dbReference type="InterPro" id="IPR036388">
    <property type="entry name" value="WH-like_DNA-bd_sf"/>
</dbReference>
<dbReference type="RefSeq" id="WP_311775582.1">
    <property type="nucleotide sequence ID" value="NZ_JACHJF010000006.1"/>
</dbReference>
<keyword evidence="1" id="KW-0805">Transcription regulation</keyword>
<feature type="domain" description="IclR-ED" evidence="6">
    <location>
        <begin position="37"/>
        <end position="233"/>
    </location>
</feature>
<dbReference type="Gene3D" id="3.30.450.40">
    <property type="match status" value="3"/>
</dbReference>
<dbReference type="InterPro" id="IPR005471">
    <property type="entry name" value="Tscrpt_reg_IclR_N"/>
</dbReference>
<dbReference type="PANTHER" id="PTHR30136">
    <property type="entry name" value="HELIX-TURN-HELIX TRANSCRIPTIONAL REGULATOR, ICLR FAMILY"/>
    <property type="match status" value="1"/>
</dbReference>
<dbReference type="SMART" id="SM00346">
    <property type="entry name" value="HTH_ICLR"/>
    <property type="match status" value="2"/>
</dbReference>
<dbReference type="InterPro" id="IPR036390">
    <property type="entry name" value="WH_DNA-bd_sf"/>
</dbReference>
<dbReference type="GO" id="GO:0003677">
    <property type="term" value="F:DNA binding"/>
    <property type="evidence" value="ECO:0007669"/>
    <property type="project" value="UniProtKB-KW"/>
</dbReference>
<keyword evidence="3" id="KW-0804">Transcription</keyword>
<evidence type="ECO:0000256" key="3">
    <source>
        <dbReference type="ARBA" id="ARBA00023163"/>
    </source>
</evidence>
<feature type="compositionally biased region" description="Low complexity" evidence="4">
    <location>
        <begin position="345"/>
        <end position="366"/>
    </location>
</feature>
<reference evidence="7 8" key="1">
    <citation type="submission" date="2020-08" db="EMBL/GenBank/DDBJ databases">
        <title>Genomic Encyclopedia of Type Strains, Phase III (KMG-III): the genomes of soil and plant-associated and newly described type strains.</title>
        <authorList>
            <person name="Whitman W."/>
        </authorList>
    </citation>
    <scope>NUCLEOTIDE SEQUENCE [LARGE SCALE GENOMIC DNA]</scope>
    <source>
        <strain evidence="7 8">CECT 3259</strain>
    </source>
</reference>
<dbReference type="SUPFAM" id="SSF55781">
    <property type="entry name" value="GAF domain-like"/>
    <property type="match status" value="2"/>
</dbReference>
<dbReference type="EMBL" id="JACHJF010000006">
    <property type="protein sequence ID" value="MBB5119171.1"/>
    <property type="molecule type" value="Genomic_DNA"/>
</dbReference>
<dbReference type="PROSITE" id="PS51077">
    <property type="entry name" value="HTH_ICLR"/>
    <property type="match status" value="2"/>
</dbReference>
<sequence length="672" mass="66793">MTSLGVPPTAVNGAGEALVGPLVRGLAVLRALAGHEAGARVRPADLARTTGLARSVVDRVLATLGLLGYVRAEGREVVLAVGLMELGNAYLTASGLPAALGPHVAGLAAALDASVSVAVPDADGVRIVAQAARPRTASAGLRTGLRIGDLLPAGRCAPGALFTAAPPDWAVDDQLLEPGLVAVAVPVRDPAGRTACAVTVTSHTGRHSATGLREETLTALRAAVPAMEAALAATVTATSATATATATEEATAHGTEGGDAAPADAEGDDAAPDATEGRAPAPVPYGEEDVSSPASRARRGGDPAAAPYGGWAGPAGAPCTAGGDHSAPVPYGEEDISSSAPYARQGGDPAAAPYGGQAGPAGAPRASGGGRPAPDPYGTKDGPAVARPAPGGAPDGPRTAPGALPVEAAAPPLRSLVRGLAVLRAFGGAAAPGRGATLSELAAAAGLARATARRALLTLAHLGYVAADGGRFRPLPRILELGHAPLGELTFADLAGPHLRALAGRVGASASVAVLDGPDIRYVARVPTVRIMSVDITVGTRFPAHATSMGRVLLAGLDPRARAAWLAGEAVTRAPTRRTVTSATALAGLLDRVAEDGHALVDQELEEGLRSLAVPVRDGRGRVVAALNVATHAGRGGAQETRRDFLPALRETAARVEADLRTASAHRALGTG</sequence>
<dbReference type="Pfam" id="PF01614">
    <property type="entry name" value="IclR_C"/>
    <property type="match status" value="2"/>
</dbReference>
<feature type="domain" description="HTH iclR-type" evidence="5">
    <location>
        <begin position="19"/>
        <end position="83"/>
    </location>
</feature>
<evidence type="ECO:0000259" key="5">
    <source>
        <dbReference type="PROSITE" id="PS51077"/>
    </source>
</evidence>
<feature type="compositionally biased region" description="Low complexity" evidence="4">
    <location>
        <begin position="242"/>
        <end position="264"/>
    </location>
</feature>
<dbReference type="AlphaFoldDB" id="A0A7W8BBH1"/>
<feature type="region of interest" description="Disordered" evidence="4">
    <location>
        <begin position="242"/>
        <end position="405"/>
    </location>
</feature>
<dbReference type="GO" id="GO:0045892">
    <property type="term" value="P:negative regulation of DNA-templated transcription"/>
    <property type="evidence" value="ECO:0007669"/>
    <property type="project" value="TreeGrafter"/>
</dbReference>
<evidence type="ECO:0000256" key="4">
    <source>
        <dbReference type="SAM" id="MobiDB-lite"/>
    </source>
</evidence>
<dbReference type="GO" id="GO:0003700">
    <property type="term" value="F:DNA-binding transcription factor activity"/>
    <property type="evidence" value="ECO:0007669"/>
    <property type="project" value="TreeGrafter"/>
</dbReference>
<evidence type="ECO:0000313" key="7">
    <source>
        <dbReference type="EMBL" id="MBB5119171.1"/>
    </source>
</evidence>
<dbReference type="PROSITE" id="PS51078">
    <property type="entry name" value="ICLR_ED"/>
    <property type="match status" value="2"/>
</dbReference>
<dbReference type="Gene3D" id="1.10.10.10">
    <property type="entry name" value="Winged helix-like DNA-binding domain superfamily/Winged helix DNA-binding domain"/>
    <property type="match status" value="2"/>
</dbReference>
<evidence type="ECO:0000256" key="2">
    <source>
        <dbReference type="ARBA" id="ARBA00023125"/>
    </source>
</evidence>
<feature type="compositionally biased region" description="Low complexity" evidence="4">
    <location>
        <begin position="381"/>
        <end position="403"/>
    </location>
</feature>
<feature type="domain" description="IclR-ED" evidence="6">
    <location>
        <begin position="477"/>
        <end position="662"/>
    </location>
</feature>
<dbReference type="SUPFAM" id="SSF46785">
    <property type="entry name" value="Winged helix' DNA-binding domain"/>
    <property type="match status" value="2"/>
</dbReference>
<dbReference type="InterPro" id="IPR050707">
    <property type="entry name" value="HTH_MetabolicPath_Reg"/>
</dbReference>
<evidence type="ECO:0000259" key="6">
    <source>
        <dbReference type="PROSITE" id="PS51078"/>
    </source>
</evidence>
<name>A0A7W8BBH1_STREU</name>
<feature type="compositionally biased region" description="Low complexity" evidence="4">
    <location>
        <begin position="302"/>
        <end position="323"/>
    </location>
</feature>
<protein>
    <submittedName>
        <fullName evidence="7">IclR family pca regulon transcriptional regulator</fullName>
    </submittedName>
</protein>
<keyword evidence="2" id="KW-0238">DNA-binding</keyword>
<dbReference type="Proteomes" id="UP000528608">
    <property type="component" value="Unassembled WGS sequence"/>
</dbReference>
<dbReference type="InterPro" id="IPR029016">
    <property type="entry name" value="GAF-like_dom_sf"/>
</dbReference>
<gene>
    <name evidence="7" type="ORF">FHS36_002604</name>
</gene>
<feature type="domain" description="HTH iclR-type" evidence="5">
    <location>
        <begin position="413"/>
        <end position="476"/>
    </location>
</feature>
<evidence type="ECO:0000313" key="8">
    <source>
        <dbReference type="Proteomes" id="UP000528608"/>
    </source>
</evidence>
<comment type="caution">
    <text evidence="7">The sequence shown here is derived from an EMBL/GenBank/DDBJ whole genome shotgun (WGS) entry which is preliminary data.</text>
</comment>
<proteinExistence type="predicted"/>
<organism evidence="7 8">
    <name type="scientific">Streptomyces eurocidicus</name>
    <name type="common">Streptoverticillium eurocidicus</name>
    <dbReference type="NCBI Taxonomy" id="66423"/>
    <lineage>
        <taxon>Bacteria</taxon>
        <taxon>Bacillati</taxon>
        <taxon>Actinomycetota</taxon>
        <taxon>Actinomycetes</taxon>
        <taxon>Kitasatosporales</taxon>
        <taxon>Streptomycetaceae</taxon>
        <taxon>Streptomyces</taxon>
    </lineage>
</organism>
<evidence type="ECO:0000256" key="1">
    <source>
        <dbReference type="ARBA" id="ARBA00023015"/>
    </source>
</evidence>
<dbReference type="PANTHER" id="PTHR30136:SF34">
    <property type="entry name" value="TRANSCRIPTIONAL REGULATOR"/>
    <property type="match status" value="1"/>
</dbReference>
<accession>A0A7W8BBH1</accession>